<dbReference type="Pfam" id="PF20243">
    <property type="entry name" value="MbnP"/>
    <property type="match status" value="1"/>
</dbReference>
<accession>A0ABN7RFD3</accession>
<sequence>MKRYFAISSAFAFLALALFQLSCSNDNEPTVGTGSIVVNFSNMAGDAKVALNSATYTNAAGEDFTVSKLNYYISNIKFTKADGSTFTVPKDSSYFLVREVDEASQILKINNVPTGNYAGIEYVIGVDSLKSIEEPENRKGILDIYTGPTNEEAMYWNWNPGYIFLKFEGKSDSSTIANGKYEYHIGGFGGRSGRTLNNIKTVKLSFGSQAASVTTTATPQVYIQADILKIFDGPTKLRIAEKPGVMFEPFSANIAENYANMFSVKEVRNN</sequence>
<dbReference type="InterPro" id="IPR046863">
    <property type="entry name" value="MbnP-like_dom"/>
</dbReference>
<organism evidence="3 4">
    <name type="scientific">Dyadobacter linearis</name>
    <dbReference type="NCBI Taxonomy" id="2823330"/>
    <lineage>
        <taxon>Bacteria</taxon>
        <taxon>Pseudomonadati</taxon>
        <taxon>Bacteroidota</taxon>
        <taxon>Cytophagia</taxon>
        <taxon>Cytophagales</taxon>
        <taxon>Spirosomataceae</taxon>
        <taxon>Dyadobacter</taxon>
    </lineage>
</organism>
<keyword evidence="4" id="KW-1185">Reference proteome</keyword>
<evidence type="ECO:0000313" key="4">
    <source>
        <dbReference type="Proteomes" id="UP000679725"/>
    </source>
</evidence>
<feature type="signal peptide" evidence="1">
    <location>
        <begin position="1"/>
        <end position="24"/>
    </location>
</feature>
<name>A0ABN7RFD3_9BACT</name>
<dbReference type="RefSeq" id="WP_229254807.1">
    <property type="nucleotide sequence ID" value="NZ_CAJRAU010000008.1"/>
</dbReference>
<reference evidence="3 4" key="1">
    <citation type="submission" date="2021-04" db="EMBL/GenBank/DDBJ databases">
        <authorList>
            <person name="Rodrigo-Torres L."/>
            <person name="Arahal R. D."/>
            <person name="Lucena T."/>
        </authorList>
    </citation>
    <scope>NUCLEOTIDE SEQUENCE [LARGE SCALE GENOMIC DNA]</scope>
    <source>
        <strain evidence="3 4">CECT 9623</strain>
    </source>
</reference>
<dbReference type="EMBL" id="CAJRAU010000008">
    <property type="protein sequence ID" value="CAG5073176.1"/>
    <property type="molecule type" value="Genomic_DNA"/>
</dbReference>
<evidence type="ECO:0000256" key="1">
    <source>
        <dbReference type="SAM" id="SignalP"/>
    </source>
</evidence>
<dbReference type="Proteomes" id="UP000679725">
    <property type="component" value="Unassembled WGS sequence"/>
</dbReference>
<feature type="chain" id="PRO_5046726340" description="Copper-binding protein MbnP-like domain-containing protein" evidence="1">
    <location>
        <begin position="25"/>
        <end position="270"/>
    </location>
</feature>
<evidence type="ECO:0000259" key="2">
    <source>
        <dbReference type="Pfam" id="PF20243"/>
    </source>
</evidence>
<keyword evidence="1" id="KW-0732">Signal</keyword>
<comment type="caution">
    <text evidence="3">The sequence shown here is derived from an EMBL/GenBank/DDBJ whole genome shotgun (WGS) entry which is preliminary data.</text>
</comment>
<feature type="domain" description="Copper-binding protein MbnP-like" evidence="2">
    <location>
        <begin position="34"/>
        <end position="246"/>
    </location>
</feature>
<protein>
    <recommendedName>
        <fullName evidence="2">Copper-binding protein MbnP-like domain-containing protein</fullName>
    </recommendedName>
</protein>
<evidence type="ECO:0000313" key="3">
    <source>
        <dbReference type="EMBL" id="CAG5073176.1"/>
    </source>
</evidence>
<proteinExistence type="predicted"/>
<gene>
    <name evidence="3" type="ORF">DYBT9623_04679</name>
</gene>